<accession>A0A7X0AVA0</accession>
<evidence type="ECO:0000313" key="3">
    <source>
        <dbReference type="Proteomes" id="UP000539175"/>
    </source>
</evidence>
<dbReference type="AlphaFoldDB" id="A0A7X0AVA0"/>
<gene>
    <name evidence="2" type="ORF">FHS74_001319</name>
</gene>
<keyword evidence="3" id="KW-1185">Reference proteome</keyword>
<proteinExistence type="predicted"/>
<sequence>MIATKDAHTLAETLYEASNTTHVPWSRRGRLVQDAWLGAATRQLASTPPPLPDLSSTGDKVAEIPTETTTATGR</sequence>
<name>A0A7X0AVA0_9PROT</name>
<dbReference type="Proteomes" id="UP000539175">
    <property type="component" value="Unassembled WGS sequence"/>
</dbReference>
<protein>
    <submittedName>
        <fullName evidence="2">Uncharacterized protein</fullName>
    </submittedName>
</protein>
<organism evidence="2 3">
    <name type="scientific">Nitrospirillum iridis</name>
    <dbReference type="NCBI Taxonomy" id="765888"/>
    <lineage>
        <taxon>Bacteria</taxon>
        <taxon>Pseudomonadati</taxon>
        <taxon>Pseudomonadota</taxon>
        <taxon>Alphaproteobacteria</taxon>
        <taxon>Rhodospirillales</taxon>
        <taxon>Azospirillaceae</taxon>
        <taxon>Nitrospirillum</taxon>
    </lineage>
</organism>
<evidence type="ECO:0000256" key="1">
    <source>
        <dbReference type="SAM" id="MobiDB-lite"/>
    </source>
</evidence>
<comment type="caution">
    <text evidence="2">The sequence shown here is derived from an EMBL/GenBank/DDBJ whole genome shotgun (WGS) entry which is preliminary data.</text>
</comment>
<dbReference type="EMBL" id="JACIIZ010000003">
    <property type="protein sequence ID" value="MBB6250774.1"/>
    <property type="molecule type" value="Genomic_DNA"/>
</dbReference>
<evidence type="ECO:0000313" key="2">
    <source>
        <dbReference type="EMBL" id="MBB6250774.1"/>
    </source>
</evidence>
<reference evidence="2 3" key="1">
    <citation type="submission" date="2020-08" db="EMBL/GenBank/DDBJ databases">
        <title>Genomic Encyclopedia of Type Strains, Phase IV (KMG-IV): sequencing the most valuable type-strain genomes for metagenomic binning, comparative biology and taxonomic classification.</title>
        <authorList>
            <person name="Goeker M."/>
        </authorList>
    </citation>
    <scope>NUCLEOTIDE SEQUENCE [LARGE SCALE GENOMIC DNA]</scope>
    <source>
        <strain evidence="2 3">DSM 22198</strain>
    </source>
</reference>
<feature type="region of interest" description="Disordered" evidence="1">
    <location>
        <begin position="43"/>
        <end position="74"/>
    </location>
</feature>
<dbReference type="RefSeq" id="WP_184798675.1">
    <property type="nucleotide sequence ID" value="NZ_JACIIZ010000003.1"/>
</dbReference>